<dbReference type="InterPro" id="IPR008963">
    <property type="entry name" value="Purple_acid_Pase-like_N"/>
</dbReference>
<dbReference type="InterPro" id="IPR015914">
    <property type="entry name" value="PAPs_N"/>
</dbReference>
<dbReference type="GO" id="GO:0003993">
    <property type="term" value="F:acid phosphatase activity"/>
    <property type="evidence" value="ECO:0007669"/>
    <property type="project" value="UniProtKB-EC"/>
</dbReference>
<evidence type="ECO:0000256" key="8">
    <source>
        <dbReference type="SAM" id="MobiDB-lite"/>
    </source>
</evidence>
<comment type="subunit">
    <text evidence="3">Homodimer.</text>
</comment>
<dbReference type="AlphaFoldDB" id="A0A1Y1ID18"/>
<keyword evidence="7" id="KW-0378">Hydrolase</keyword>
<dbReference type="GO" id="GO:0046872">
    <property type="term" value="F:metal ion binding"/>
    <property type="evidence" value="ECO:0007669"/>
    <property type="project" value="InterPro"/>
</dbReference>
<dbReference type="GO" id="GO:0005576">
    <property type="term" value="C:extracellular region"/>
    <property type="evidence" value="ECO:0007669"/>
    <property type="project" value="UniProtKB-SubCell"/>
</dbReference>
<gene>
    <name evidence="13" type="ORF">KFL_004640120</name>
</gene>
<dbReference type="InterPro" id="IPR029052">
    <property type="entry name" value="Metallo-depent_PP-like"/>
</dbReference>
<dbReference type="EMBL" id="DF237413">
    <property type="protein sequence ID" value="GAQ88855.1"/>
    <property type="molecule type" value="Genomic_DNA"/>
</dbReference>
<sequence>MGMMAVIARVVAFVLVGLLAHAISVVGVTLSVTNTNPLAPAAPLLVAWQDLPQPSPQDWIGVYSPAASPDSHWIGWLNLTSASDSWHTGSGTLNITMRDLRSDLQFRLFKAPPDAPPPAEPHTLPVPLSSPEAVSGVVTFAGAGRPQQLHLALTSAASEMRIMWTTAALWPGSEVQYGRSSHMLTERAPAQWATYSQDQMCEAPANTTQGWRDPGYIYDAVMTHLSGGTTYFYRVGSVAGGWSEVFHFVTQPEEPAETYALVYGDMGVDAPYDSYDRLQPEAATTLRLLQRDIEALGDRPLVVSHIGDITYARGHAWLWDEFMAAIEPVARHVPYHVAIGNHEYNWPAQPFNPEWAHYGHDSGGECGVPYSTRFHMAGSASVPTGTAAPATRNVWYSVDVGTVHFTYISTEHDFTPGSPQLTWLEADLAGVDRQRTPFVVLSGHRPMYTSNDEERDRGKRAALVAYVEPLLVAHHVSLCLWGHVHKFERTCPLANHTCHASQQGTVPPPVHAVVGMAGQDWQPPWAPLYGFIYPIPEWSLFRQDGYGYCRLQADRHTLTLTYITNHDGRAHDYVEILSPAAYLAGNEQRPRPMQLWADAPASTHAAGQWVEHLVVGASVSLAAVFVVAWVAHWLRRARGQPKAASPGEGAWDQVATTEEEVP</sequence>
<feature type="domain" description="Purple acid phosphatase N-terminal" evidence="12">
    <location>
        <begin position="146"/>
        <end position="250"/>
    </location>
</feature>
<dbReference type="PANTHER" id="PTHR45778:SF7">
    <property type="entry name" value="PURPLE ACID PHOSPHATASE"/>
    <property type="match status" value="1"/>
</dbReference>
<organism evidence="13 14">
    <name type="scientific">Klebsormidium nitens</name>
    <name type="common">Green alga</name>
    <name type="synonym">Ulothrix nitens</name>
    <dbReference type="NCBI Taxonomy" id="105231"/>
    <lineage>
        <taxon>Eukaryota</taxon>
        <taxon>Viridiplantae</taxon>
        <taxon>Streptophyta</taxon>
        <taxon>Klebsormidiophyceae</taxon>
        <taxon>Klebsormidiales</taxon>
        <taxon>Klebsormidiaceae</taxon>
        <taxon>Klebsormidium</taxon>
    </lineage>
</organism>
<keyword evidence="5" id="KW-0732">Signal</keyword>
<dbReference type="InterPro" id="IPR041792">
    <property type="entry name" value="MPP_PAP"/>
</dbReference>
<dbReference type="CDD" id="cd00839">
    <property type="entry name" value="MPP_PAPs"/>
    <property type="match status" value="1"/>
</dbReference>
<accession>A0A1Y1ID18</accession>
<evidence type="ECO:0000259" key="12">
    <source>
        <dbReference type="Pfam" id="PF16656"/>
    </source>
</evidence>
<keyword evidence="9" id="KW-0472">Membrane</keyword>
<keyword evidence="4" id="KW-0964">Secreted</keyword>
<protein>
    <recommendedName>
        <fullName evidence="7">Purple acid phosphatase</fullName>
        <ecNumber evidence="7">3.1.3.2</ecNumber>
    </recommendedName>
</protein>
<keyword evidence="6" id="KW-0325">Glycoprotein</keyword>
<dbReference type="Gene3D" id="2.60.40.380">
    <property type="entry name" value="Purple acid phosphatase-like, N-terminal"/>
    <property type="match status" value="1"/>
</dbReference>
<dbReference type="Pfam" id="PF00149">
    <property type="entry name" value="Metallophos"/>
    <property type="match status" value="1"/>
</dbReference>
<evidence type="ECO:0000313" key="14">
    <source>
        <dbReference type="Proteomes" id="UP000054558"/>
    </source>
</evidence>
<evidence type="ECO:0000259" key="11">
    <source>
        <dbReference type="Pfam" id="PF14008"/>
    </source>
</evidence>
<feature type="transmembrane region" description="Helical" evidence="9">
    <location>
        <begin position="613"/>
        <end position="634"/>
    </location>
</feature>
<evidence type="ECO:0000259" key="10">
    <source>
        <dbReference type="Pfam" id="PF00149"/>
    </source>
</evidence>
<dbReference type="SUPFAM" id="SSF49363">
    <property type="entry name" value="Purple acid phosphatase, N-terminal domain"/>
    <property type="match status" value="1"/>
</dbReference>
<dbReference type="Pfam" id="PF16656">
    <property type="entry name" value="Pur_ac_phosph_N"/>
    <property type="match status" value="1"/>
</dbReference>
<comment type="catalytic activity">
    <reaction evidence="7">
        <text>a phosphate monoester + H2O = an alcohol + phosphate</text>
        <dbReference type="Rhea" id="RHEA:15017"/>
        <dbReference type="ChEBI" id="CHEBI:15377"/>
        <dbReference type="ChEBI" id="CHEBI:30879"/>
        <dbReference type="ChEBI" id="CHEBI:43474"/>
        <dbReference type="ChEBI" id="CHEBI:67140"/>
        <dbReference type="EC" id="3.1.3.2"/>
    </reaction>
</comment>
<dbReference type="Gene3D" id="3.60.21.10">
    <property type="match status" value="1"/>
</dbReference>
<dbReference type="SUPFAM" id="SSF56300">
    <property type="entry name" value="Metallo-dependent phosphatases"/>
    <property type="match status" value="1"/>
</dbReference>
<dbReference type="OMA" id="VWDHFFN"/>
<feature type="domain" description="Purple acid phosphatase C-terminal" evidence="11">
    <location>
        <begin position="509"/>
        <end position="572"/>
    </location>
</feature>
<dbReference type="EC" id="3.1.3.2" evidence="7"/>
<evidence type="ECO:0000256" key="9">
    <source>
        <dbReference type="SAM" id="Phobius"/>
    </source>
</evidence>
<dbReference type="Pfam" id="PF14008">
    <property type="entry name" value="Metallophos_C"/>
    <property type="match status" value="1"/>
</dbReference>
<feature type="domain" description="Calcineurin-like phosphoesterase" evidence="10">
    <location>
        <begin position="262"/>
        <end position="486"/>
    </location>
</feature>
<evidence type="ECO:0000256" key="5">
    <source>
        <dbReference type="ARBA" id="ARBA00022729"/>
    </source>
</evidence>
<keyword evidence="9" id="KW-1133">Transmembrane helix</keyword>
<name>A0A1Y1ID18_KLENI</name>
<evidence type="ECO:0000256" key="1">
    <source>
        <dbReference type="ARBA" id="ARBA00004613"/>
    </source>
</evidence>
<dbReference type="Proteomes" id="UP000054558">
    <property type="component" value="Unassembled WGS sequence"/>
</dbReference>
<dbReference type="InterPro" id="IPR004843">
    <property type="entry name" value="Calcineurin-like_PHP"/>
</dbReference>
<reference evidence="13 14" key="1">
    <citation type="journal article" date="2014" name="Nat. Commun.">
        <title>Klebsormidium flaccidum genome reveals primary factors for plant terrestrial adaptation.</title>
        <authorList>
            <person name="Hori K."/>
            <person name="Maruyama F."/>
            <person name="Fujisawa T."/>
            <person name="Togashi T."/>
            <person name="Yamamoto N."/>
            <person name="Seo M."/>
            <person name="Sato S."/>
            <person name="Yamada T."/>
            <person name="Mori H."/>
            <person name="Tajima N."/>
            <person name="Moriyama T."/>
            <person name="Ikeuchi M."/>
            <person name="Watanabe M."/>
            <person name="Wada H."/>
            <person name="Kobayashi K."/>
            <person name="Saito M."/>
            <person name="Masuda T."/>
            <person name="Sasaki-Sekimoto Y."/>
            <person name="Mashiguchi K."/>
            <person name="Awai K."/>
            <person name="Shimojima M."/>
            <person name="Masuda S."/>
            <person name="Iwai M."/>
            <person name="Nobusawa T."/>
            <person name="Narise T."/>
            <person name="Kondo S."/>
            <person name="Saito H."/>
            <person name="Sato R."/>
            <person name="Murakawa M."/>
            <person name="Ihara Y."/>
            <person name="Oshima-Yamada Y."/>
            <person name="Ohtaka K."/>
            <person name="Satoh M."/>
            <person name="Sonobe K."/>
            <person name="Ishii M."/>
            <person name="Ohtani R."/>
            <person name="Kanamori-Sato M."/>
            <person name="Honoki R."/>
            <person name="Miyazaki D."/>
            <person name="Mochizuki H."/>
            <person name="Umetsu J."/>
            <person name="Higashi K."/>
            <person name="Shibata D."/>
            <person name="Kamiya Y."/>
            <person name="Sato N."/>
            <person name="Nakamura Y."/>
            <person name="Tabata S."/>
            <person name="Ida S."/>
            <person name="Kurokawa K."/>
            <person name="Ohta H."/>
        </authorList>
    </citation>
    <scope>NUCLEOTIDE SEQUENCE [LARGE SCALE GENOMIC DNA]</scope>
    <source>
        <strain evidence="13 14">NIES-2285</strain>
    </source>
</reference>
<dbReference type="STRING" id="105231.A0A1Y1ID18"/>
<comment type="subcellular location">
    <subcellularLocation>
        <location evidence="1">Secreted</location>
    </subcellularLocation>
</comment>
<keyword evidence="14" id="KW-1185">Reference proteome</keyword>
<feature type="region of interest" description="Disordered" evidence="8">
    <location>
        <begin position="641"/>
        <end position="662"/>
    </location>
</feature>
<evidence type="ECO:0000256" key="4">
    <source>
        <dbReference type="ARBA" id="ARBA00022525"/>
    </source>
</evidence>
<evidence type="ECO:0000313" key="13">
    <source>
        <dbReference type="EMBL" id="GAQ88855.1"/>
    </source>
</evidence>
<evidence type="ECO:0000256" key="6">
    <source>
        <dbReference type="ARBA" id="ARBA00023180"/>
    </source>
</evidence>
<dbReference type="OrthoDB" id="45007at2759"/>
<evidence type="ECO:0000256" key="2">
    <source>
        <dbReference type="ARBA" id="ARBA00008723"/>
    </source>
</evidence>
<comment type="similarity">
    <text evidence="2 7">Belongs to the metallophosphoesterase superfamily. Purple acid phosphatase family.</text>
</comment>
<keyword evidence="9" id="KW-0812">Transmembrane</keyword>
<proteinExistence type="inferred from homology"/>
<dbReference type="InterPro" id="IPR025733">
    <property type="entry name" value="PAPs_C"/>
</dbReference>
<evidence type="ECO:0000256" key="7">
    <source>
        <dbReference type="RuleBase" id="RU361203"/>
    </source>
</evidence>
<evidence type="ECO:0000256" key="3">
    <source>
        <dbReference type="ARBA" id="ARBA00011738"/>
    </source>
</evidence>
<dbReference type="PANTHER" id="PTHR45778">
    <property type="entry name" value="PURPLE ACID PHOSPHATASE-RELATED"/>
    <property type="match status" value="1"/>
</dbReference>